<dbReference type="InterPro" id="IPR057661">
    <property type="entry name" value="RsdA/BaiN/AoA(So)_Rossmann"/>
</dbReference>
<protein>
    <submittedName>
        <fullName evidence="6">NAD(P)/FAD-dependent oxidoreductase</fullName>
    </submittedName>
</protein>
<evidence type="ECO:0000256" key="1">
    <source>
        <dbReference type="ARBA" id="ARBA00001974"/>
    </source>
</evidence>
<gene>
    <name evidence="6" type="ORF">ACFO4R_11430</name>
</gene>
<dbReference type="PANTHER" id="PTHR42887:SF2">
    <property type="entry name" value="OS12G0638800 PROTEIN"/>
    <property type="match status" value="1"/>
</dbReference>
<dbReference type="SUPFAM" id="SSF51905">
    <property type="entry name" value="FAD/NAD(P)-binding domain"/>
    <property type="match status" value="1"/>
</dbReference>
<dbReference type="Proteomes" id="UP001595916">
    <property type="component" value="Unassembled WGS sequence"/>
</dbReference>
<dbReference type="PANTHER" id="PTHR42887">
    <property type="entry name" value="OS12G0638800 PROTEIN"/>
    <property type="match status" value="1"/>
</dbReference>
<dbReference type="SUPFAM" id="SSF160996">
    <property type="entry name" value="HI0933 insert domain-like"/>
    <property type="match status" value="1"/>
</dbReference>
<dbReference type="NCBIfam" id="TIGR00275">
    <property type="entry name" value="aminoacetone oxidase family FAD-binding enzyme"/>
    <property type="match status" value="1"/>
</dbReference>
<comment type="caution">
    <text evidence="6">The sequence shown here is derived from an EMBL/GenBank/DDBJ whole genome shotgun (WGS) entry which is preliminary data.</text>
</comment>
<comment type="cofactor">
    <cofactor evidence="1">
        <name>FAD</name>
        <dbReference type="ChEBI" id="CHEBI:57692"/>
    </cofactor>
</comment>
<dbReference type="Gene3D" id="3.50.50.60">
    <property type="entry name" value="FAD/NAD(P)-binding domain"/>
    <property type="match status" value="1"/>
</dbReference>
<evidence type="ECO:0000259" key="4">
    <source>
        <dbReference type="Pfam" id="PF03486"/>
    </source>
</evidence>
<dbReference type="RefSeq" id="WP_379789295.1">
    <property type="nucleotide sequence ID" value="NZ_JBHSHL010000059.1"/>
</dbReference>
<keyword evidence="3" id="KW-0274">FAD</keyword>
<dbReference type="Pfam" id="PF03486">
    <property type="entry name" value="HI0933_like"/>
    <property type="match status" value="1"/>
</dbReference>
<evidence type="ECO:0000313" key="6">
    <source>
        <dbReference type="EMBL" id="MFC4805674.1"/>
    </source>
</evidence>
<dbReference type="PRINTS" id="PR00368">
    <property type="entry name" value="FADPNR"/>
</dbReference>
<dbReference type="Pfam" id="PF22780">
    <property type="entry name" value="HI0933_like_1st"/>
    <property type="match status" value="1"/>
</dbReference>
<evidence type="ECO:0000259" key="5">
    <source>
        <dbReference type="Pfam" id="PF22780"/>
    </source>
</evidence>
<sequence>MKKLIVVGGGPAGMMAALTAAKHGADVTLIEQNKVLGKKLSLTGGGRCNLTSALPIEEFFPKVTTNPFFLYSSFYSFDNEALMRMFEEQGVALKTEGAKVYPVHESAAKIVSFLERSLNENGVRLLLRESLLDFSTEGGSPPRISRVKTSKQILRADALILATGGASFPATGSDGKIFSLLKSKGFVVTDLLPSLVQLFTRRDFSSLAGVSVPKVKLSCVLGKKKASTFGDLLFTQKGVSGPCVMDMSSYLTKEAPDEVLLRIDFLPELKTSELSDLLFSSSPKHLSTLLAKVLPSRLAKFLMEDFDVKDKFNLSKEERKAITDLVKDFPLTLEGYGSLKEAIVTKGGLDVREVSSSTMETKRIKNLYFAGECLDLDALTGGYNLQIAFSTGYLAGLCASQG</sequence>
<evidence type="ECO:0000256" key="2">
    <source>
        <dbReference type="ARBA" id="ARBA00022630"/>
    </source>
</evidence>
<evidence type="ECO:0000256" key="3">
    <source>
        <dbReference type="ARBA" id="ARBA00022827"/>
    </source>
</evidence>
<organism evidence="6 7">
    <name type="scientific">Filifactor villosus</name>
    <dbReference type="NCBI Taxonomy" id="29374"/>
    <lineage>
        <taxon>Bacteria</taxon>
        <taxon>Bacillati</taxon>
        <taxon>Bacillota</taxon>
        <taxon>Clostridia</taxon>
        <taxon>Peptostreptococcales</taxon>
        <taxon>Filifactoraceae</taxon>
        <taxon>Filifactor</taxon>
    </lineage>
</organism>
<evidence type="ECO:0000313" key="7">
    <source>
        <dbReference type="Proteomes" id="UP001595916"/>
    </source>
</evidence>
<dbReference type="InterPro" id="IPR004792">
    <property type="entry name" value="BaiN-like"/>
</dbReference>
<dbReference type="InterPro" id="IPR036188">
    <property type="entry name" value="FAD/NAD-bd_sf"/>
</dbReference>
<name>A0ABV9QP82_9FIRM</name>
<feature type="domain" description="RsdA/BaiN/AoA(So)-like Rossmann fold-like" evidence="4">
    <location>
        <begin position="3"/>
        <end position="396"/>
    </location>
</feature>
<dbReference type="EMBL" id="JBHSHL010000059">
    <property type="protein sequence ID" value="MFC4805674.1"/>
    <property type="molecule type" value="Genomic_DNA"/>
</dbReference>
<proteinExistence type="predicted"/>
<feature type="domain" description="RsdA/BaiN/AoA(So)-like insert" evidence="5">
    <location>
        <begin position="193"/>
        <end position="344"/>
    </location>
</feature>
<dbReference type="PRINTS" id="PR00411">
    <property type="entry name" value="PNDRDTASEI"/>
</dbReference>
<keyword evidence="7" id="KW-1185">Reference proteome</keyword>
<accession>A0ABV9QP82</accession>
<dbReference type="InterPro" id="IPR055178">
    <property type="entry name" value="RsdA/BaiN/AoA(So)-like_dom"/>
</dbReference>
<dbReference type="InterPro" id="IPR023166">
    <property type="entry name" value="BaiN-like_dom_sf"/>
</dbReference>
<reference evidence="7" key="1">
    <citation type="journal article" date="2019" name="Int. J. Syst. Evol. Microbiol.">
        <title>The Global Catalogue of Microorganisms (GCM) 10K type strain sequencing project: providing services to taxonomists for standard genome sequencing and annotation.</title>
        <authorList>
            <consortium name="The Broad Institute Genomics Platform"/>
            <consortium name="The Broad Institute Genome Sequencing Center for Infectious Disease"/>
            <person name="Wu L."/>
            <person name="Ma J."/>
        </authorList>
    </citation>
    <scope>NUCLEOTIDE SEQUENCE [LARGE SCALE GENOMIC DNA]</scope>
    <source>
        <strain evidence="7">CCUG 46385</strain>
    </source>
</reference>
<dbReference type="Gene3D" id="2.40.30.10">
    <property type="entry name" value="Translation factors"/>
    <property type="match status" value="1"/>
</dbReference>
<keyword evidence="2" id="KW-0285">Flavoprotein</keyword>
<dbReference type="Gene3D" id="1.10.8.260">
    <property type="entry name" value="HI0933 insert domain-like"/>
    <property type="match status" value="1"/>
</dbReference>